<dbReference type="Proteomes" id="UP000503011">
    <property type="component" value="Chromosome"/>
</dbReference>
<accession>A0A6F8YDK5</accession>
<dbReference type="EMBL" id="AP022871">
    <property type="protein sequence ID" value="BCB84113.1"/>
    <property type="molecule type" value="Genomic_DNA"/>
</dbReference>
<protein>
    <submittedName>
        <fullName evidence="1">Uncharacterized protein</fullName>
    </submittedName>
</protein>
<gene>
    <name evidence="1" type="ORF">Psuf_014260</name>
</gene>
<proteinExistence type="predicted"/>
<organism evidence="1 2">
    <name type="scientific">Phytohabitans suffuscus</name>
    <dbReference type="NCBI Taxonomy" id="624315"/>
    <lineage>
        <taxon>Bacteria</taxon>
        <taxon>Bacillati</taxon>
        <taxon>Actinomycetota</taxon>
        <taxon>Actinomycetes</taxon>
        <taxon>Micromonosporales</taxon>
        <taxon>Micromonosporaceae</taxon>
    </lineage>
</organism>
<sequence>MLFSNLCREAVQLGVNPYGDILEAVRFYEAIGWCPVRLDVDDWVTLAEAGLRAGRSREIVRLWSIDEQGAGNFPPPLNPERDTSFYSWYEISQWLRRNDRWEAGDSQEPILVALNLAIQLRRLLPRLSRPEAVLALAAPTLSAPGRWPTASEFVNC</sequence>
<reference evidence="1 2" key="2">
    <citation type="submission" date="2020-03" db="EMBL/GenBank/DDBJ databases">
        <authorList>
            <person name="Ichikawa N."/>
            <person name="Kimura A."/>
            <person name="Kitahashi Y."/>
            <person name="Uohara A."/>
        </authorList>
    </citation>
    <scope>NUCLEOTIDE SEQUENCE [LARGE SCALE GENOMIC DNA]</scope>
    <source>
        <strain evidence="1 2">NBRC 105367</strain>
    </source>
</reference>
<evidence type="ECO:0000313" key="2">
    <source>
        <dbReference type="Proteomes" id="UP000503011"/>
    </source>
</evidence>
<evidence type="ECO:0000313" key="1">
    <source>
        <dbReference type="EMBL" id="BCB84113.1"/>
    </source>
</evidence>
<keyword evidence="2" id="KW-1185">Reference proteome</keyword>
<name>A0A6F8YDK5_9ACTN</name>
<dbReference type="AlphaFoldDB" id="A0A6F8YDK5"/>
<dbReference type="KEGG" id="psuu:Psuf_014260"/>
<reference evidence="1 2" key="1">
    <citation type="submission" date="2020-03" db="EMBL/GenBank/DDBJ databases">
        <title>Whole genome shotgun sequence of Phytohabitans suffuscus NBRC 105367.</title>
        <authorList>
            <person name="Komaki H."/>
            <person name="Tamura T."/>
        </authorList>
    </citation>
    <scope>NUCLEOTIDE SEQUENCE [LARGE SCALE GENOMIC DNA]</scope>
    <source>
        <strain evidence="1 2">NBRC 105367</strain>
    </source>
</reference>